<dbReference type="Proteomes" id="UP000694388">
    <property type="component" value="Unplaced"/>
</dbReference>
<name>A0A8C4QYZ9_EPTBU</name>
<evidence type="ECO:0000256" key="1">
    <source>
        <dbReference type="ARBA" id="ARBA00007017"/>
    </source>
</evidence>
<reference evidence="4" key="1">
    <citation type="submission" date="2025-08" db="UniProtKB">
        <authorList>
            <consortium name="Ensembl"/>
        </authorList>
    </citation>
    <scope>IDENTIFICATION</scope>
</reference>
<protein>
    <recommendedName>
        <fullName evidence="2">Sister chromatid cohesion protein DCC1</fullName>
    </recommendedName>
</protein>
<evidence type="ECO:0000313" key="4">
    <source>
        <dbReference type="Ensembl" id="ENSEBUP00000022742.1"/>
    </source>
</evidence>
<sequence length="285" mass="31444">MIRNLEEVQATLEVARISGGGLLPLAQSLTMAQGAMPGEMLLMEIDEALDKALVAGERLVVRGDREEKVILCTNSTSYVVRAADTSNLLLVASGFTGPAQAAEFKGPASLAHVQICGFASSLLETRLCKPGLRKLRALLGEMPYSAPEEERMLEEDLGPAGLTTAELLQVIQSSEVQLMAALKDLHACQINGRWRMLSFDYEMRLLGLITQLVDSESWDFHLVPLSTCLEELEPLEPREMIQHCLECYGQRLCHLVEVHYALDEVRVCRALAEMPAPCLHLVQFV</sequence>
<dbReference type="PANTHER" id="PTHR13395:SF6">
    <property type="entry name" value="SISTER CHROMATID COHESION PROTEIN DCC1"/>
    <property type="match status" value="1"/>
</dbReference>
<accession>A0A8C4QYZ9</accession>
<dbReference type="GO" id="GO:0000775">
    <property type="term" value="C:chromosome, centromeric region"/>
    <property type="evidence" value="ECO:0007669"/>
    <property type="project" value="TreeGrafter"/>
</dbReference>
<evidence type="ECO:0000256" key="2">
    <source>
        <dbReference type="ARBA" id="ARBA00017682"/>
    </source>
</evidence>
<organism evidence="4 5">
    <name type="scientific">Eptatretus burgeri</name>
    <name type="common">Inshore hagfish</name>
    <dbReference type="NCBI Taxonomy" id="7764"/>
    <lineage>
        <taxon>Eukaryota</taxon>
        <taxon>Metazoa</taxon>
        <taxon>Chordata</taxon>
        <taxon>Craniata</taxon>
        <taxon>Vertebrata</taxon>
        <taxon>Cyclostomata</taxon>
        <taxon>Myxini</taxon>
        <taxon>Myxiniformes</taxon>
        <taxon>Myxinidae</taxon>
        <taxon>Eptatretinae</taxon>
        <taxon>Eptatretus</taxon>
    </lineage>
</organism>
<keyword evidence="3" id="KW-0235">DNA replication</keyword>
<dbReference type="GO" id="GO:0031390">
    <property type="term" value="C:Ctf18 RFC-like complex"/>
    <property type="evidence" value="ECO:0007669"/>
    <property type="project" value="InterPro"/>
</dbReference>
<dbReference type="GO" id="GO:0034088">
    <property type="term" value="P:maintenance of mitotic sister chromatid cohesion"/>
    <property type="evidence" value="ECO:0007669"/>
    <property type="project" value="TreeGrafter"/>
</dbReference>
<dbReference type="GO" id="GO:0006260">
    <property type="term" value="P:DNA replication"/>
    <property type="evidence" value="ECO:0007669"/>
    <property type="project" value="UniProtKB-KW"/>
</dbReference>
<evidence type="ECO:0000256" key="3">
    <source>
        <dbReference type="ARBA" id="ARBA00022705"/>
    </source>
</evidence>
<dbReference type="GO" id="GO:0000785">
    <property type="term" value="C:chromatin"/>
    <property type="evidence" value="ECO:0007669"/>
    <property type="project" value="TreeGrafter"/>
</dbReference>
<keyword evidence="5" id="KW-1185">Reference proteome</keyword>
<proteinExistence type="inferred from homology"/>
<dbReference type="PANTHER" id="PTHR13395">
    <property type="entry name" value="SISTER CHROMATID COHESION PROTEIN DCC1-RELATED"/>
    <property type="match status" value="1"/>
</dbReference>
<dbReference type="InterPro" id="IPR019128">
    <property type="entry name" value="Dcc1"/>
</dbReference>
<dbReference type="AlphaFoldDB" id="A0A8C4QYZ9"/>
<dbReference type="GeneTree" id="ENSGT00390000017400"/>
<evidence type="ECO:0000313" key="5">
    <source>
        <dbReference type="Proteomes" id="UP000694388"/>
    </source>
</evidence>
<dbReference type="Pfam" id="PF09724">
    <property type="entry name" value="Dcc1"/>
    <property type="match status" value="1"/>
</dbReference>
<comment type="similarity">
    <text evidence="1">Belongs to the DCC1 family.</text>
</comment>
<dbReference type="OMA" id="QHCRISI"/>
<dbReference type="Ensembl" id="ENSEBUT00000023318.1">
    <property type="protein sequence ID" value="ENSEBUP00000022742.1"/>
    <property type="gene ID" value="ENSEBUG00000014019.1"/>
</dbReference>
<reference evidence="4" key="2">
    <citation type="submission" date="2025-09" db="UniProtKB">
        <authorList>
            <consortium name="Ensembl"/>
        </authorList>
    </citation>
    <scope>IDENTIFICATION</scope>
</reference>